<comment type="caution">
    <text evidence="2">The sequence shown here is derived from an EMBL/GenBank/DDBJ whole genome shotgun (WGS) entry which is preliminary data.</text>
</comment>
<dbReference type="InterPro" id="IPR001509">
    <property type="entry name" value="Epimerase_deHydtase"/>
</dbReference>
<dbReference type="GO" id="GO:0004029">
    <property type="term" value="F:aldehyde dehydrogenase (NAD+) activity"/>
    <property type="evidence" value="ECO:0007669"/>
    <property type="project" value="TreeGrafter"/>
</dbReference>
<dbReference type="GO" id="GO:0005737">
    <property type="term" value="C:cytoplasm"/>
    <property type="evidence" value="ECO:0007669"/>
    <property type="project" value="TreeGrafter"/>
</dbReference>
<dbReference type="Proteomes" id="UP000295707">
    <property type="component" value="Unassembled WGS sequence"/>
</dbReference>
<dbReference type="SUPFAM" id="SSF51735">
    <property type="entry name" value="NAD(P)-binding Rossmann-fold domains"/>
    <property type="match status" value="1"/>
</dbReference>
<dbReference type="Pfam" id="PF01370">
    <property type="entry name" value="Epimerase"/>
    <property type="match status" value="1"/>
</dbReference>
<evidence type="ECO:0000313" key="2">
    <source>
        <dbReference type="EMBL" id="TCK18036.1"/>
    </source>
</evidence>
<dbReference type="Gene3D" id="3.40.50.720">
    <property type="entry name" value="NAD(P)-binding Rossmann-like Domain"/>
    <property type="match status" value="1"/>
</dbReference>
<keyword evidence="3" id="KW-1185">Reference proteome</keyword>
<feature type="domain" description="NAD-dependent epimerase/dehydratase" evidence="1">
    <location>
        <begin position="6"/>
        <end position="219"/>
    </location>
</feature>
<gene>
    <name evidence="2" type="ORF">DFR30_1295</name>
</gene>
<reference evidence="2 3" key="1">
    <citation type="submission" date="2019-03" db="EMBL/GenBank/DDBJ databases">
        <title>Genomic Encyclopedia of Type Strains, Phase IV (KMG-IV): sequencing the most valuable type-strain genomes for metagenomic binning, comparative biology and taxonomic classification.</title>
        <authorList>
            <person name="Goeker M."/>
        </authorList>
    </citation>
    <scope>NUCLEOTIDE SEQUENCE [LARGE SCALE GENOMIC DNA]</scope>
    <source>
        <strain evidence="2 3">DSM 19610</strain>
    </source>
</reference>
<accession>A0A4V2PGT2</accession>
<evidence type="ECO:0000259" key="1">
    <source>
        <dbReference type="Pfam" id="PF01370"/>
    </source>
</evidence>
<proteinExistence type="predicted"/>
<dbReference type="InterPro" id="IPR036291">
    <property type="entry name" value="NAD(P)-bd_dom_sf"/>
</dbReference>
<name>A0A4V2PGT2_9GAMM</name>
<dbReference type="PANTHER" id="PTHR48079">
    <property type="entry name" value="PROTEIN YEEZ"/>
    <property type="match status" value="1"/>
</dbReference>
<dbReference type="InterPro" id="IPR051783">
    <property type="entry name" value="NAD(P)-dependent_oxidoreduct"/>
</dbReference>
<dbReference type="PANTHER" id="PTHR48079:SF6">
    <property type="entry name" value="NAD(P)-BINDING DOMAIN-CONTAINING PROTEIN-RELATED"/>
    <property type="match status" value="1"/>
</dbReference>
<protein>
    <submittedName>
        <fullName evidence="2">Nucleoside-diphosphate-sugar epimerase</fullName>
    </submittedName>
</protein>
<sequence>METLNVLVTGANGFVGSHILEALMKKAGVKPVAACRDRRKLLPAYDGEIREGDLQDKAYLETLLDNIDVVCHAAAWTSAWGYRKASEQLFYQPTKALIEQLRKSNVSRFIFLSSTSVAAPYASQDPMSRADESRLKLWPHMRNVARIENHMRDCDVRGCTMISLRTGLFAGRRYGIGLLSLLVPRLKTHLVPWVSGGKTGMPLIAGDDIGEAFALTATATGLEGYQGFNIVGPTVPTAREVIGFLNESYQLPTPHFSVPFAVAYPFARSMELLDPVMPREPLVTRSIIHLLEETGASNTRATEKLGYQPKIHWKEAIRMQMNEMATRQQTPMKMCKPIPS</sequence>
<dbReference type="AlphaFoldDB" id="A0A4V2PGT2"/>
<organism evidence="2 3">
    <name type="scientific">Thiogranum longum</name>
    <dbReference type="NCBI Taxonomy" id="1537524"/>
    <lineage>
        <taxon>Bacteria</taxon>
        <taxon>Pseudomonadati</taxon>
        <taxon>Pseudomonadota</taxon>
        <taxon>Gammaproteobacteria</taxon>
        <taxon>Chromatiales</taxon>
        <taxon>Ectothiorhodospiraceae</taxon>
        <taxon>Thiogranum</taxon>
    </lineage>
</organism>
<dbReference type="OrthoDB" id="9776313at2"/>
<dbReference type="RefSeq" id="WP_132971866.1">
    <property type="nucleotide sequence ID" value="NZ_SMFX01000001.1"/>
</dbReference>
<evidence type="ECO:0000313" key="3">
    <source>
        <dbReference type="Proteomes" id="UP000295707"/>
    </source>
</evidence>
<dbReference type="EMBL" id="SMFX01000001">
    <property type="protein sequence ID" value="TCK18036.1"/>
    <property type="molecule type" value="Genomic_DNA"/>
</dbReference>